<comment type="subunit">
    <text evidence="3">The glycine cleavage system is composed of four proteins: P, T, L and H.</text>
</comment>
<dbReference type="InterPro" id="IPR000089">
    <property type="entry name" value="Biotin_lipoyl"/>
</dbReference>
<dbReference type="CDD" id="cd06848">
    <property type="entry name" value="GCS_H"/>
    <property type="match status" value="1"/>
</dbReference>
<dbReference type="PROSITE" id="PS00189">
    <property type="entry name" value="LIPOYL"/>
    <property type="match status" value="1"/>
</dbReference>
<dbReference type="Pfam" id="PF01597">
    <property type="entry name" value="GCV_H"/>
    <property type="match status" value="1"/>
</dbReference>
<organism evidence="5 6">
    <name type="scientific">Tectimicrobiota bacterium</name>
    <dbReference type="NCBI Taxonomy" id="2528274"/>
    <lineage>
        <taxon>Bacteria</taxon>
        <taxon>Pseudomonadati</taxon>
        <taxon>Nitrospinota/Tectimicrobiota group</taxon>
        <taxon>Candidatus Tectimicrobiota</taxon>
    </lineage>
</organism>
<evidence type="ECO:0000256" key="1">
    <source>
        <dbReference type="ARBA" id="ARBA00009249"/>
    </source>
</evidence>
<comment type="similarity">
    <text evidence="1 3">Belongs to the GcvH family.</text>
</comment>
<dbReference type="InterPro" id="IPR033753">
    <property type="entry name" value="GCV_H/Fam206"/>
</dbReference>
<comment type="function">
    <text evidence="3">The glycine cleavage system catalyzes the degradation of glycine. The H protein shuttles the methylamine group of glycine from the P protein to the T protein.</text>
</comment>
<comment type="caution">
    <text evidence="5">The sequence shown here is derived from an EMBL/GenBank/DDBJ whole genome shotgun (WGS) entry which is preliminary data.</text>
</comment>
<reference evidence="5" key="1">
    <citation type="submission" date="2020-07" db="EMBL/GenBank/DDBJ databases">
        <title>Huge and variable diversity of episymbiotic CPR bacteria and DPANN archaea in groundwater ecosystems.</title>
        <authorList>
            <person name="He C.Y."/>
            <person name="Keren R."/>
            <person name="Whittaker M."/>
            <person name="Farag I.F."/>
            <person name="Doudna J."/>
            <person name="Cate J.H.D."/>
            <person name="Banfield J.F."/>
        </authorList>
    </citation>
    <scope>NUCLEOTIDE SEQUENCE</scope>
    <source>
        <strain evidence="5">NC_groundwater_672_Ag_B-0.1um_62_36</strain>
    </source>
</reference>
<dbReference type="NCBIfam" id="NF002270">
    <property type="entry name" value="PRK01202.1"/>
    <property type="match status" value="1"/>
</dbReference>
<protein>
    <recommendedName>
        <fullName evidence="3">Glycine cleavage system H protein</fullName>
    </recommendedName>
</protein>
<evidence type="ECO:0000256" key="3">
    <source>
        <dbReference type="HAMAP-Rule" id="MF_00272"/>
    </source>
</evidence>
<keyword evidence="2 3" id="KW-0450">Lipoyl</keyword>
<gene>
    <name evidence="3 5" type="primary">gcvH</name>
    <name evidence="5" type="ORF">HYY20_00620</name>
</gene>
<dbReference type="AlphaFoldDB" id="A0A932FZG6"/>
<evidence type="ECO:0000256" key="2">
    <source>
        <dbReference type="ARBA" id="ARBA00022823"/>
    </source>
</evidence>
<dbReference type="GO" id="GO:0005960">
    <property type="term" value="C:glycine cleavage complex"/>
    <property type="evidence" value="ECO:0007669"/>
    <property type="project" value="InterPro"/>
</dbReference>
<dbReference type="HAMAP" id="MF_00272">
    <property type="entry name" value="GcvH"/>
    <property type="match status" value="1"/>
</dbReference>
<name>A0A932FZG6_UNCTE</name>
<dbReference type="InterPro" id="IPR011053">
    <property type="entry name" value="Single_hybrid_motif"/>
</dbReference>
<accession>A0A932FZG6</accession>
<dbReference type="InterPro" id="IPR003016">
    <property type="entry name" value="2-oxoA_DH_lipoyl-BS"/>
</dbReference>
<sequence length="149" mass="16398">MAIIHGCELPENLYYNVEEDTWARLEEDGTVTVGMTCIAATRAGKILYVSPKKEGKQIPRGKNAGTVESNKWVGPVPSPISGQVIAANEGLRVKGILVNQDPYGAGWIIRIRPSNPEELAHLLTGEAAMEAYRRKIEDRNLHCIQCAEE</sequence>
<dbReference type="GO" id="GO:0019464">
    <property type="term" value="P:glycine decarboxylation via glycine cleavage system"/>
    <property type="evidence" value="ECO:0007669"/>
    <property type="project" value="UniProtKB-UniRule"/>
</dbReference>
<dbReference type="PANTHER" id="PTHR11715:SF3">
    <property type="entry name" value="GLYCINE CLEAVAGE SYSTEM H PROTEIN-RELATED"/>
    <property type="match status" value="1"/>
</dbReference>
<dbReference type="PROSITE" id="PS50968">
    <property type="entry name" value="BIOTINYL_LIPOYL"/>
    <property type="match status" value="1"/>
</dbReference>
<dbReference type="SUPFAM" id="SSF51230">
    <property type="entry name" value="Single hybrid motif"/>
    <property type="match status" value="1"/>
</dbReference>
<feature type="domain" description="Lipoyl-binding" evidence="4">
    <location>
        <begin position="30"/>
        <end position="112"/>
    </location>
</feature>
<evidence type="ECO:0000313" key="5">
    <source>
        <dbReference type="EMBL" id="MBI2875365.1"/>
    </source>
</evidence>
<dbReference type="EMBL" id="JACPRF010000019">
    <property type="protein sequence ID" value="MBI2875365.1"/>
    <property type="molecule type" value="Genomic_DNA"/>
</dbReference>
<dbReference type="Gene3D" id="2.40.50.100">
    <property type="match status" value="1"/>
</dbReference>
<feature type="modified residue" description="N6-lipoyllysine" evidence="3">
    <location>
        <position position="71"/>
    </location>
</feature>
<evidence type="ECO:0000259" key="4">
    <source>
        <dbReference type="PROSITE" id="PS50968"/>
    </source>
</evidence>
<dbReference type="GO" id="GO:0009249">
    <property type="term" value="P:protein lipoylation"/>
    <property type="evidence" value="ECO:0007669"/>
    <property type="project" value="TreeGrafter"/>
</dbReference>
<dbReference type="GO" id="GO:0005829">
    <property type="term" value="C:cytosol"/>
    <property type="evidence" value="ECO:0007669"/>
    <property type="project" value="TreeGrafter"/>
</dbReference>
<evidence type="ECO:0000313" key="6">
    <source>
        <dbReference type="Proteomes" id="UP000769766"/>
    </source>
</evidence>
<dbReference type="Proteomes" id="UP000769766">
    <property type="component" value="Unassembled WGS sequence"/>
</dbReference>
<comment type="cofactor">
    <cofactor evidence="3">
        <name>(R)-lipoate</name>
        <dbReference type="ChEBI" id="CHEBI:83088"/>
    </cofactor>
    <text evidence="3">Binds 1 lipoyl cofactor covalently.</text>
</comment>
<proteinExistence type="inferred from homology"/>
<dbReference type="InterPro" id="IPR002930">
    <property type="entry name" value="GCV_H"/>
</dbReference>
<dbReference type="PANTHER" id="PTHR11715">
    <property type="entry name" value="GLYCINE CLEAVAGE SYSTEM H PROTEIN"/>
    <property type="match status" value="1"/>
</dbReference>